<accession>A0A178MST5</accession>
<keyword evidence="1" id="KW-0812">Transmembrane</keyword>
<sequence length="272" mass="28457">MADGGTGQHQFFGFLDRLGRRTMGGVAEFGFACALVGESLYWLVMGGKRRQRVRLAPVVAQAMEIGIGALPIVTVLSGTIGIMLAIQGIYSLKLFGAESRVTLGVAMSTVREFAPLITGILVAGRSGSALAARLGTMRINQEIDALTVMGISPVRFLVVPALVAMLVMLPCLTLWADLVGLFAAGLYIAPQLGSSMGAYADEVVNLVKLNDMLHGLAKSGIFAVLITVVGVVNGASVTGGAEGVGRMTTRSVVHAISAIVITDMIFVFMVTR</sequence>
<dbReference type="Pfam" id="PF02405">
    <property type="entry name" value="MlaE"/>
    <property type="match status" value="1"/>
</dbReference>
<feature type="transmembrane region" description="Helical" evidence="1">
    <location>
        <begin position="181"/>
        <end position="200"/>
    </location>
</feature>
<dbReference type="EMBL" id="LWQT01000044">
    <property type="protein sequence ID" value="OAN52322.1"/>
    <property type="molecule type" value="Genomic_DNA"/>
</dbReference>
<feature type="transmembrane region" description="Helical" evidence="1">
    <location>
        <begin position="252"/>
        <end position="271"/>
    </location>
</feature>
<dbReference type="RefSeq" id="WP_068491230.1">
    <property type="nucleotide sequence ID" value="NZ_LWQT01000044.1"/>
</dbReference>
<protein>
    <submittedName>
        <fullName evidence="2">ABC transporter</fullName>
    </submittedName>
</protein>
<dbReference type="InterPro" id="IPR030802">
    <property type="entry name" value="Permease_MalE"/>
</dbReference>
<gene>
    <name evidence="2" type="ORF">A6A04_01110</name>
</gene>
<keyword evidence="1" id="KW-0472">Membrane</keyword>
<dbReference type="AlphaFoldDB" id="A0A178MST5"/>
<keyword evidence="1" id="KW-1133">Transmembrane helix</keyword>
<evidence type="ECO:0000256" key="1">
    <source>
        <dbReference type="SAM" id="Phobius"/>
    </source>
</evidence>
<dbReference type="GO" id="GO:0043190">
    <property type="term" value="C:ATP-binding cassette (ABC) transporter complex"/>
    <property type="evidence" value="ECO:0007669"/>
    <property type="project" value="InterPro"/>
</dbReference>
<feature type="transmembrane region" description="Helical" evidence="1">
    <location>
        <begin position="23"/>
        <end position="44"/>
    </location>
</feature>
<dbReference type="Proteomes" id="UP000078428">
    <property type="component" value="Unassembled WGS sequence"/>
</dbReference>
<name>A0A178MST5_9PROT</name>
<keyword evidence="3" id="KW-1185">Reference proteome</keyword>
<reference evidence="2 3" key="1">
    <citation type="submission" date="2016-04" db="EMBL/GenBank/DDBJ databases">
        <title>Draft genome sequence of freshwater magnetotactic bacteria Magnetospirillum marisnigri SP-1 and Magnetospirillum moscoviense BB-1.</title>
        <authorList>
            <person name="Koziaeva V."/>
            <person name="Dziuba M.V."/>
            <person name="Ivanov T.M."/>
            <person name="Kuznetsov B."/>
            <person name="Grouzdev D.S."/>
        </authorList>
    </citation>
    <scope>NUCLEOTIDE SEQUENCE [LARGE SCALE GENOMIC DNA]</scope>
    <source>
        <strain evidence="2 3">SP-1</strain>
    </source>
</reference>
<feature type="transmembrane region" description="Helical" evidence="1">
    <location>
        <begin position="156"/>
        <end position="175"/>
    </location>
</feature>
<dbReference type="PANTHER" id="PTHR30188:SF3">
    <property type="entry name" value="ABC TRANSPORTER PERMEASE"/>
    <property type="match status" value="1"/>
</dbReference>
<comment type="caution">
    <text evidence="2">The sequence shown here is derived from an EMBL/GenBank/DDBJ whole genome shotgun (WGS) entry which is preliminary data.</text>
</comment>
<proteinExistence type="predicted"/>
<dbReference type="GO" id="GO:0005548">
    <property type="term" value="F:phospholipid transporter activity"/>
    <property type="evidence" value="ECO:0007669"/>
    <property type="project" value="TreeGrafter"/>
</dbReference>
<evidence type="ECO:0000313" key="3">
    <source>
        <dbReference type="Proteomes" id="UP000078428"/>
    </source>
</evidence>
<feature type="transmembrane region" description="Helical" evidence="1">
    <location>
        <begin position="65"/>
        <end position="90"/>
    </location>
</feature>
<dbReference type="STRING" id="1285242.A6A04_01110"/>
<evidence type="ECO:0000313" key="2">
    <source>
        <dbReference type="EMBL" id="OAN52322.1"/>
    </source>
</evidence>
<organism evidence="2 3">
    <name type="scientific">Paramagnetospirillum marisnigri</name>
    <dbReference type="NCBI Taxonomy" id="1285242"/>
    <lineage>
        <taxon>Bacteria</taxon>
        <taxon>Pseudomonadati</taxon>
        <taxon>Pseudomonadota</taxon>
        <taxon>Alphaproteobacteria</taxon>
        <taxon>Rhodospirillales</taxon>
        <taxon>Magnetospirillaceae</taxon>
        <taxon>Paramagnetospirillum</taxon>
    </lineage>
</organism>
<dbReference type="PANTHER" id="PTHR30188">
    <property type="entry name" value="ABC TRANSPORTER PERMEASE PROTEIN-RELATED"/>
    <property type="match status" value="1"/>
</dbReference>
<feature type="transmembrane region" description="Helical" evidence="1">
    <location>
        <begin position="212"/>
        <end position="232"/>
    </location>
</feature>